<evidence type="ECO:0000313" key="3">
    <source>
        <dbReference type="Proteomes" id="UP000004995"/>
    </source>
</evidence>
<protein>
    <submittedName>
        <fullName evidence="2">Uncharacterized protein</fullName>
    </submittedName>
</protein>
<dbReference type="EnsemblPlants" id="KQK99550">
    <property type="protein sequence ID" value="KQK99550"/>
    <property type="gene ID" value="SETIT_013037mg"/>
</dbReference>
<proteinExistence type="predicted"/>
<dbReference type="Proteomes" id="UP000004995">
    <property type="component" value="Unassembled WGS sequence"/>
</dbReference>
<evidence type="ECO:0000313" key="2">
    <source>
        <dbReference type="EnsemblPlants" id="KQK99550"/>
    </source>
</evidence>
<dbReference type="Gramene" id="KQK99550">
    <property type="protein sequence ID" value="KQK99550"/>
    <property type="gene ID" value="SETIT_013037mg"/>
</dbReference>
<name>K3YFL9_SETIT</name>
<dbReference type="HOGENOM" id="CLU_3090908_0_0_1"/>
<accession>K3YFL9</accession>
<feature type="compositionally biased region" description="Pro residues" evidence="1">
    <location>
        <begin position="26"/>
        <end position="43"/>
    </location>
</feature>
<dbReference type="AlphaFoldDB" id="K3YFL9"/>
<feature type="region of interest" description="Disordered" evidence="1">
    <location>
        <begin position="1"/>
        <end position="52"/>
    </location>
</feature>
<organism evidence="2 3">
    <name type="scientific">Setaria italica</name>
    <name type="common">Foxtail millet</name>
    <name type="synonym">Panicum italicum</name>
    <dbReference type="NCBI Taxonomy" id="4555"/>
    <lineage>
        <taxon>Eukaryota</taxon>
        <taxon>Viridiplantae</taxon>
        <taxon>Streptophyta</taxon>
        <taxon>Embryophyta</taxon>
        <taxon>Tracheophyta</taxon>
        <taxon>Spermatophyta</taxon>
        <taxon>Magnoliopsida</taxon>
        <taxon>Liliopsida</taxon>
        <taxon>Poales</taxon>
        <taxon>Poaceae</taxon>
        <taxon>PACMAD clade</taxon>
        <taxon>Panicoideae</taxon>
        <taxon>Panicodae</taxon>
        <taxon>Paniceae</taxon>
        <taxon>Cenchrinae</taxon>
        <taxon>Setaria</taxon>
    </lineage>
</organism>
<sequence>MMGRGSGRYGSGCGTRWRLMASRETPAPPTTASPTSTAPPPQPTRWEGLKYF</sequence>
<reference evidence="2" key="2">
    <citation type="submission" date="2018-08" db="UniProtKB">
        <authorList>
            <consortium name="EnsemblPlants"/>
        </authorList>
    </citation>
    <scope>IDENTIFICATION</scope>
    <source>
        <strain evidence="2">Yugu1</strain>
    </source>
</reference>
<dbReference type="InParanoid" id="K3YFL9"/>
<keyword evidence="3" id="KW-1185">Reference proteome</keyword>
<evidence type="ECO:0000256" key="1">
    <source>
        <dbReference type="SAM" id="MobiDB-lite"/>
    </source>
</evidence>
<dbReference type="EMBL" id="AGNK02004555">
    <property type="status" value="NOT_ANNOTATED_CDS"/>
    <property type="molecule type" value="Genomic_DNA"/>
</dbReference>
<reference evidence="3" key="1">
    <citation type="journal article" date="2012" name="Nat. Biotechnol.">
        <title>Reference genome sequence of the model plant Setaria.</title>
        <authorList>
            <person name="Bennetzen J.L."/>
            <person name="Schmutz J."/>
            <person name="Wang H."/>
            <person name="Percifield R."/>
            <person name="Hawkins J."/>
            <person name="Pontaroli A.C."/>
            <person name="Estep M."/>
            <person name="Feng L."/>
            <person name="Vaughn J.N."/>
            <person name="Grimwood J."/>
            <person name="Jenkins J."/>
            <person name="Barry K."/>
            <person name="Lindquist E."/>
            <person name="Hellsten U."/>
            <person name="Deshpande S."/>
            <person name="Wang X."/>
            <person name="Wu X."/>
            <person name="Mitros T."/>
            <person name="Triplett J."/>
            <person name="Yang X."/>
            <person name="Ye C.Y."/>
            <person name="Mauro-Herrera M."/>
            <person name="Wang L."/>
            <person name="Li P."/>
            <person name="Sharma M."/>
            <person name="Sharma R."/>
            <person name="Ronald P.C."/>
            <person name="Panaud O."/>
            <person name="Kellogg E.A."/>
            <person name="Brutnell T.P."/>
            <person name="Doust A.N."/>
            <person name="Tuskan G.A."/>
            <person name="Rokhsar D."/>
            <person name="Devos K.M."/>
        </authorList>
    </citation>
    <scope>NUCLEOTIDE SEQUENCE [LARGE SCALE GENOMIC DNA]</scope>
    <source>
        <strain evidence="3">cv. Yugu1</strain>
    </source>
</reference>
<feature type="compositionally biased region" description="Gly residues" evidence="1">
    <location>
        <begin position="1"/>
        <end position="13"/>
    </location>
</feature>